<dbReference type="AlphaFoldDB" id="A0A6L8WAV1"/>
<dbReference type="Pfam" id="PF01370">
    <property type="entry name" value="Epimerase"/>
    <property type="match status" value="1"/>
</dbReference>
<sequence>MKIVITGGAGFLGKRLAKALLRRGNLAGPKGAQQEITELVLFDIAPEIDIKDDRVRYISGDISDAGEINSLIDKDTASIFHLAAVVSAQAEEDFDLGFRINLDGTRHVLEAARALPHAPKLLFTSSIATYGGGLPDVVTDETAQVPQTSYGTAKVMGELLVQDYSRKGYIDGRSLRLPTISVRTGLPNKAASTWASSIIREPLCGRDAVCPVSETTPMACMSPDKIIEALIHAHDLPAEAFGPTRSLLLPGISITAGEMAAAVERHKGNRQLGKILWQPDPAIQKIVDGWPRATHSARAESLGFEKDDNLDDMVRAFIEEDLEDQLALYSSRS</sequence>
<dbReference type="EMBL" id="WTUW01000009">
    <property type="protein sequence ID" value="MZR31829.1"/>
    <property type="molecule type" value="Genomic_DNA"/>
</dbReference>
<proteinExistence type="predicted"/>
<accession>A0A6L8WAV1</accession>
<gene>
    <name evidence="4" type="ORF">GQE98_14425</name>
</gene>
<evidence type="ECO:0000313" key="5">
    <source>
        <dbReference type="Proteomes" id="UP000476030"/>
    </source>
</evidence>
<dbReference type="PANTHER" id="PTHR43103:SF3">
    <property type="entry name" value="ADP-L-GLYCERO-D-MANNO-HEPTOSE-6-EPIMERASE"/>
    <property type="match status" value="1"/>
</dbReference>
<dbReference type="GO" id="GO:0016491">
    <property type="term" value="F:oxidoreductase activity"/>
    <property type="evidence" value="ECO:0007669"/>
    <property type="project" value="InterPro"/>
</dbReference>
<evidence type="ECO:0000259" key="3">
    <source>
        <dbReference type="Pfam" id="PF01370"/>
    </source>
</evidence>
<dbReference type="InterPro" id="IPR001509">
    <property type="entry name" value="Epimerase_deHydtase"/>
</dbReference>
<dbReference type="InterPro" id="IPR050005">
    <property type="entry name" value="DenD"/>
</dbReference>
<dbReference type="NCBIfam" id="NF043036">
    <property type="entry name" value="ErythonDh"/>
    <property type="match status" value="1"/>
</dbReference>
<dbReference type="Gene3D" id="3.90.25.10">
    <property type="entry name" value="UDP-galactose 4-epimerase, domain 1"/>
    <property type="match status" value="1"/>
</dbReference>
<keyword evidence="1" id="KW-0521">NADP</keyword>
<dbReference type="PANTHER" id="PTHR43103">
    <property type="entry name" value="NUCLEOSIDE-DIPHOSPHATE-SUGAR EPIMERASE"/>
    <property type="match status" value="1"/>
</dbReference>
<comment type="caution">
    <text evidence="4">The sequence shown here is derived from an EMBL/GenBank/DDBJ whole genome shotgun (WGS) entry which is preliminary data.</text>
</comment>
<dbReference type="RefSeq" id="WP_161316422.1">
    <property type="nucleotide sequence ID" value="NZ_WTUW01000009.1"/>
</dbReference>
<reference evidence="4 5" key="1">
    <citation type="submission" date="2019-12" db="EMBL/GenBank/DDBJ databases">
        <title>Snethiella sp. nov. sp. isolated from sea sand.</title>
        <authorList>
            <person name="Kim J."/>
            <person name="Jeong S.E."/>
            <person name="Jung H.S."/>
            <person name="Jeon C.O."/>
        </authorList>
    </citation>
    <scope>NUCLEOTIDE SEQUENCE [LARGE SCALE GENOMIC DNA]</scope>
    <source>
        <strain evidence="4 5">DP05</strain>
    </source>
</reference>
<keyword evidence="2" id="KW-0119">Carbohydrate metabolism</keyword>
<name>A0A6L8WAV1_9PROT</name>
<dbReference type="SUPFAM" id="SSF51735">
    <property type="entry name" value="NAD(P)-binding Rossmann-fold domains"/>
    <property type="match status" value="1"/>
</dbReference>
<dbReference type="InterPro" id="IPR036291">
    <property type="entry name" value="NAD(P)-bd_dom_sf"/>
</dbReference>
<evidence type="ECO:0000256" key="2">
    <source>
        <dbReference type="ARBA" id="ARBA00023277"/>
    </source>
</evidence>
<protein>
    <submittedName>
        <fullName evidence="4">NAD-dependent epimerase/dehydratase family protein</fullName>
    </submittedName>
</protein>
<keyword evidence="5" id="KW-1185">Reference proteome</keyword>
<evidence type="ECO:0000256" key="1">
    <source>
        <dbReference type="ARBA" id="ARBA00022857"/>
    </source>
</evidence>
<organism evidence="4 5">
    <name type="scientific">Sneathiella litorea</name>
    <dbReference type="NCBI Taxonomy" id="2606216"/>
    <lineage>
        <taxon>Bacteria</taxon>
        <taxon>Pseudomonadati</taxon>
        <taxon>Pseudomonadota</taxon>
        <taxon>Alphaproteobacteria</taxon>
        <taxon>Sneathiellales</taxon>
        <taxon>Sneathiellaceae</taxon>
        <taxon>Sneathiella</taxon>
    </lineage>
</organism>
<evidence type="ECO:0000313" key="4">
    <source>
        <dbReference type="EMBL" id="MZR31829.1"/>
    </source>
</evidence>
<dbReference type="CDD" id="cd05238">
    <property type="entry name" value="Gne_like_SDR_e"/>
    <property type="match status" value="1"/>
</dbReference>
<feature type="domain" description="NAD-dependent epimerase/dehydratase" evidence="3">
    <location>
        <begin position="3"/>
        <end position="181"/>
    </location>
</feature>
<dbReference type="Gene3D" id="3.40.50.720">
    <property type="entry name" value="NAD(P)-binding Rossmann-like Domain"/>
    <property type="match status" value="1"/>
</dbReference>
<dbReference type="Proteomes" id="UP000476030">
    <property type="component" value="Unassembled WGS sequence"/>
</dbReference>